<dbReference type="EMBL" id="DSEU01000011">
    <property type="protein sequence ID" value="HEM66374.1"/>
    <property type="molecule type" value="Genomic_DNA"/>
</dbReference>
<gene>
    <name evidence="3" type="ORF">ENO26_02205</name>
</gene>
<protein>
    <submittedName>
        <fullName evidence="3">DUF402 domain-containing protein</fullName>
    </submittedName>
</protein>
<dbReference type="InterPro" id="IPR035930">
    <property type="entry name" value="FomD-like_sf"/>
</dbReference>
<dbReference type="AlphaFoldDB" id="A0A7J2U0S0"/>
<dbReference type="InterPro" id="IPR050212">
    <property type="entry name" value="Ntdp-like"/>
</dbReference>
<dbReference type="PANTHER" id="PTHR39159:SF1">
    <property type="entry name" value="UPF0374 PROTEIN YGAC"/>
    <property type="match status" value="1"/>
</dbReference>
<dbReference type="PANTHER" id="PTHR39159">
    <property type="match status" value="1"/>
</dbReference>
<evidence type="ECO:0000313" key="3">
    <source>
        <dbReference type="EMBL" id="HEM66374.1"/>
    </source>
</evidence>
<sequence length="489" mass="55041">MEVSIMFYYRVRGPYATALAKIILDAGFGLVDVSRKITERLKIEEKPNIIPHATVKESDEDPNTLIVIGYREAVEALVNELNSRIPFMVTIYEELGPYTTVAVKLIGYDRLGRCIGKVSKGKEIIVQNIKECAEGALIVAHIVKPSQRLGNGRAIALPGVAILKDTLVLLDDKEGKIFFSEHIRDYERKSLLNSLSSQVMRQGLSIRWRSSAKSAPLESIARDLEAAVRDATKLRNMNITEPGIVLPGEAIAFLTLSRASKEYLDIVRSTVTPTTPYHHTFRTCRKYLDICVDLLDYLTSKTPRDLIEREIKEFITHSIVGKEVILRHESPGKGFNEIGPMRISKVLNTEFGLALIGMRVIQRNGIYDGLGIEKKAGDIALTLIPVDEWFIAHLYLDQGGLEKGVYININTPPEMCPASHVIRYLDLFVDVAVVKDNVRIVDLEQLEEARKSGLIEEDLMLMVDETIKKIVVFIEPIRKALKESQFWEQ</sequence>
<dbReference type="Gene3D" id="2.40.380.10">
    <property type="entry name" value="FomD-like"/>
    <property type="match status" value="1"/>
</dbReference>
<dbReference type="InterPro" id="IPR007295">
    <property type="entry name" value="DUF402"/>
</dbReference>
<keyword evidence="1" id="KW-0378">Hydrolase</keyword>
<name>A0A7J2U0S0_9CREN</name>
<accession>A0A7J2U0S0</accession>
<dbReference type="GO" id="GO:0016787">
    <property type="term" value="F:hydrolase activity"/>
    <property type="evidence" value="ECO:0007669"/>
    <property type="project" value="UniProtKB-KW"/>
</dbReference>
<feature type="domain" description="DUF402" evidence="2">
    <location>
        <begin position="360"/>
        <end position="474"/>
    </location>
</feature>
<proteinExistence type="predicted"/>
<evidence type="ECO:0000256" key="1">
    <source>
        <dbReference type="ARBA" id="ARBA00022801"/>
    </source>
</evidence>
<comment type="caution">
    <text evidence="3">The sequence shown here is derived from an EMBL/GenBank/DDBJ whole genome shotgun (WGS) entry which is preliminary data.</text>
</comment>
<evidence type="ECO:0000259" key="2">
    <source>
        <dbReference type="Pfam" id="PF04167"/>
    </source>
</evidence>
<reference evidence="3" key="1">
    <citation type="journal article" date="2020" name="mSystems">
        <title>Genome- and Community-Level Interaction Insights into Carbon Utilization and Element Cycling Functions of Hydrothermarchaeota in Hydrothermal Sediment.</title>
        <authorList>
            <person name="Zhou Z."/>
            <person name="Liu Y."/>
            <person name="Xu W."/>
            <person name="Pan J."/>
            <person name="Luo Z.H."/>
            <person name="Li M."/>
        </authorList>
    </citation>
    <scope>NUCLEOTIDE SEQUENCE [LARGE SCALE GENOMIC DNA]</scope>
    <source>
        <strain evidence="3">SpSt-125</strain>
    </source>
</reference>
<organism evidence="3">
    <name type="scientific">Ignisphaera aggregans</name>
    <dbReference type="NCBI Taxonomy" id="334771"/>
    <lineage>
        <taxon>Archaea</taxon>
        <taxon>Thermoproteota</taxon>
        <taxon>Thermoprotei</taxon>
        <taxon>Desulfurococcales</taxon>
        <taxon>Desulfurococcaceae</taxon>
        <taxon>Ignisphaera</taxon>
    </lineage>
</organism>
<dbReference type="SUPFAM" id="SSF159234">
    <property type="entry name" value="FomD-like"/>
    <property type="match status" value="1"/>
</dbReference>
<dbReference type="Pfam" id="PF04167">
    <property type="entry name" value="DUF402"/>
    <property type="match status" value="1"/>
</dbReference>